<proteinExistence type="predicted"/>
<dbReference type="Pfam" id="PF24864">
    <property type="entry name" value="DUF7730"/>
    <property type="match status" value="1"/>
</dbReference>
<dbReference type="OrthoDB" id="4757095at2759"/>
<dbReference type="RefSeq" id="XP_033685966.1">
    <property type="nucleotide sequence ID" value="XM_033835428.1"/>
</dbReference>
<sequence length="312" mass="35977">MPDLLELLRSIRGLICFCNTSRRPLKVHGGRHVSNIPQWPHPRKLPITPPSATKVDADIRFVKQQGWFFTEIPLEIRRRIYDFALGEEVILLSIPDQDLQVQRCLEPDRSMCLKELGEETTQKGEGSADSKLRISVALLCSCRQVYCEAIESLYASNTFLISDVDVLRFSIPKALLYLPNFVFPHRLRQIRSLCIHWCIYPAYKLGRNYLSMDHRRILQVSTTWKDCWKVLSYMEGLHELYISFACSEDEKVRWLAMEARLLDGVKEVTVKKSFVIVLPFEESNLGLDVGQSRCELRVPYGSSGFLSYQQAS</sequence>
<dbReference type="EMBL" id="ML987193">
    <property type="protein sequence ID" value="KAF2250962.1"/>
    <property type="molecule type" value="Genomic_DNA"/>
</dbReference>
<dbReference type="PANTHER" id="PTHR38790">
    <property type="entry name" value="2EXR DOMAIN-CONTAINING PROTEIN-RELATED"/>
    <property type="match status" value="1"/>
</dbReference>
<evidence type="ECO:0000313" key="2">
    <source>
        <dbReference type="EMBL" id="KAF2250962.1"/>
    </source>
</evidence>
<reference evidence="2" key="1">
    <citation type="journal article" date="2020" name="Stud. Mycol.">
        <title>101 Dothideomycetes genomes: a test case for predicting lifestyles and emergence of pathogens.</title>
        <authorList>
            <person name="Haridas S."/>
            <person name="Albert R."/>
            <person name="Binder M."/>
            <person name="Bloem J."/>
            <person name="Labutti K."/>
            <person name="Salamov A."/>
            <person name="Andreopoulos B."/>
            <person name="Baker S."/>
            <person name="Barry K."/>
            <person name="Bills G."/>
            <person name="Bluhm B."/>
            <person name="Cannon C."/>
            <person name="Castanera R."/>
            <person name="Culley D."/>
            <person name="Daum C."/>
            <person name="Ezra D."/>
            <person name="Gonzalez J."/>
            <person name="Henrissat B."/>
            <person name="Kuo A."/>
            <person name="Liang C."/>
            <person name="Lipzen A."/>
            <person name="Lutzoni F."/>
            <person name="Magnuson J."/>
            <person name="Mondo S."/>
            <person name="Nolan M."/>
            <person name="Ohm R."/>
            <person name="Pangilinan J."/>
            <person name="Park H.-J."/>
            <person name="Ramirez L."/>
            <person name="Alfaro M."/>
            <person name="Sun H."/>
            <person name="Tritt A."/>
            <person name="Yoshinaga Y."/>
            <person name="Zwiers L.-H."/>
            <person name="Turgeon B."/>
            <person name="Goodwin S."/>
            <person name="Spatafora J."/>
            <person name="Crous P."/>
            <person name="Grigoriev I."/>
        </authorList>
    </citation>
    <scope>NUCLEOTIDE SEQUENCE</scope>
    <source>
        <strain evidence="2">CBS 122368</strain>
    </source>
</reference>
<dbReference type="PANTHER" id="PTHR38790:SF9">
    <property type="entry name" value="F-BOX DOMAIN-CONTAINING PROTEIN"/>
    <property type="match status" value="1"/>
</dbReference>
<organism evidence="2 3">
    <name type="scientific">Trematosphaeria pertusa</name>
    <dbReference type="NCBI Taxonomy" id="390896"/>
    <lineage>
        <taxon>Eukaryota</taxon>
        <taxon>Fungi</taxon>
        <taxon>Dikarya</taxon>
        <taxon>Ascomycota</taxon>
        <taxon>Pezizomycotina</taxon>
        <taxon>Dothideomycetes</taxon>
        <taxon>Pleosporomycetidae</taxon>
        <taxon>Pleosporales</taxon>
        <taxon>Massarineae</taxon>
        <taxon>Trematosphaeriaceae</taxon>
        <taxon>Trematosphaeria</taxon>
    </lineage>
</organism>
<evidence type="ECO:0000313" key="3">
    <source>
        <dbReference type="Proteomes" id="UP000800094"/>
    </source>
</evidence>
<name>A0A6A6IMB0_9PLEO</name>
<dbReference type="GeneID" id="54588758"/>
<dbReference type="AlphaFoldDB" id="A0A6A6IMB0"/>
<feature type="domain" description="DUF7730" evidence="1">
    <location>
        <begin position="63"/>
        <end position="299"/>
    </location>
</feature>
<dbReference type="Proteomes" id="UP000800094">
    <property type="component" value="Unassembled WGS sequence"/>
</dbReference>
<dbReference type="InterPro" id="IPR056632">
    <property type="entry name" value="DUF7730"/>
</dbReference>
<keyword evidence="3" id="KW-1185">Reference proteome</keyword>
<evidence type="ECO:0000259" key="1">
    <source>
        <dbReference type="Pfam" id="PF24864"/>
    </source>
</evidence>
<accession>A0A6A6IMB0</accession>
<protein>
    <recommendedName>
        <fullName evidence="1">DUF7730 domain-containing protein</fullName>
    </recommendedName>
</protein>
<gene>
    <name evidence="2" type="ORF">BU26DRAFT_603467</name>
</gene>